<dbReference type="SMART" id="SM00049">
    <property type="entry name" value="DEP"/>
    <property type="match status" value="1"/>
</dbReference>
<feature type="domain" description="DEP" evidence="5">
    <location>
        <begin position="155"/>
        <end position="245"/>
    </location>
</feature>
<dbReference type="GO" id="GO:0035556">
    <property type="term" value="P:intracellular signal transduction"/>
    <property type="evidence" value="ECO:0007669"/>
    <property type="project" value="InterPro"/>
</dbReference>
<evidence type="ECO:0000256" key="2">
    <source>
        <dbReference type="ARBA" id="ARBA00022737"/>
    </source>
</evidence>
<feature type="domain" description="PH" evidence="4">
    <location>
        <begin position="11"/>
        <end position="108"/>
    </location>
</feature>
<dbReference type="OrthoDB" id="185175at2759"/>
<dbReference type="Gene3D" id="2.30.29.30">
    <property type="entry name" value="Pleckstrin-homology domain (PH domain)/Phosphotyrosine-binding domain (PTB)"/>
    <property type="match status" value="2"/>
</dbReference>
<dbReference type="InterPro" id="IPR001849">
    <property type="entry name" value="PH_domain"/>
</dbReference>
<dbReference type="RefSeq" id="XP_031569959.1">
    <property type="nucleotide sequence ID" value="XM_031714099.1"/>
</dbReference>
<organism evidence="6 7">
    <name type="scientific">Actinia tenebrosa</name>
    <name type="common">Australian red waratah sea anemone</name>
    <dbReference type="NCBI Taxonomy" id="6105"/>
    <lineage>
        <taxon>Eukaryota</taxon>
        <taxon>Metazoa</taxon>
        <taxon>Cnidaria</taxon>
        <taxon>Anthozoa</taxon>
        <taxon>Hexacorallia</taxon>
        <taxon>Actiniaria</taxon>
        <taxon>Actiniidae</taxon>
        <taxon>Actinia</taxon>
    </lineage>
</organism>
<evidence type="ECO:0000313" key="7">
    <source>
        <dbReference type="RefSeq" id="XP_031569959.1"/>
    </source>
</evidence>
<dbReference type="GeneID" id="116304370"/>
<feature type="domain" description="PH" evidence="4">
    <location>
        <begin position="281"/>
        <end position="389"/>
    </location>
</feature>
<keyword evidence="3" id="KW-0007">Acetylation</keyword>
<dbReference type="InterPro" id="IPR036390">
    <property type="entry name" value="WH_DNA-bd_sf"/>
</dbReference>
<dbReference type="InterPro" id="IPR036388">
    <property type="entry name" value="WH-like_DNA-bd_sf"/>
</dbReference>
<dbReference type="PROSITE" id="PS50003">
    <property type="entry name" value="PH_DOMAIN"/>
    <property type="match status" value="2"/>
</dbReference>
<sequence>MLCKMASLSRVKRKEGYLVKKGHVRHNWKTRWFVLYDERLCYYKKKGDVDPAGYVLLQGCFIVSPCAEYTKKESVFRLTSKEGIEYLIQAVNDEERNSWANSIAEAIRKIEARDRKFQVEKESNASSSTLFEKEPVPYAGSTSELRDIIDAMQDPNAGVPLDNHSCKPENKIYKLCFTGLQLIDWLLKWCFVPDREQGVALCNILLEEAHLQPVGMTSKNSFKRKRQNHKCAFVDESDALYRFSALHFSNNQDVLDLDSSDESSDSDEEMRVIPSDVIKGTIVKQGFLEKKGHVRHNWKTRKFILCTDPPILYYCKPSKGNLPVGQLKLDKCEIKSICKDEELCSSDSFKKSQKYPILLRTRKGVKYVIRAASEMDQLDWIESLQSVCEDPQDQT</sequence>
<name>A0A6P8ISK2_ACTTE</name>
<dbReference type="SMART" id="SM00233">
    <property type="entry name" value="PH"/>
    <property type="match status" value="2"/>
</dbReference>
<proteinExistence type="predicted"/>
<dbReference type="Proteomes" id="UP000515163">
    <property type="component" value="Unplaced"/>
</dbReference>
<evidence type="ECO:0000259" key="4">
    <source>
        <dbReference type="PROSITE" id="PS50003"/>
    </source>
</evidence>
<dbReference type="InterPro" id="IPR011993">
    <property type="entry name" value="PH-like_dom_sf"/>
</dbReference>
<evidence type="ECO:0000259" key="5">
    <source>
        <dbReference type="PROSITE" id="PS50186"/>
    </source>
</evidence>
<dbReference type="Pfam" id="PF00610">
    <property type="entry name" value="DEP"/>
    <property type="match status" value="1"/>
</dbReference>
<dbReference type="FunCoup" id="A0A6P8ISK2">
    <property type="interactions" value="610"/>
</dbReference>
<dbReference type="KEGG" id="aten:116304370"/>
<accession>A0A6P8ISK2</accession>
<evidence type="ECO:0000256" key="3">
    <source>
        <dbReference type="ARBA" id="ARBA00022990"/>
    </source>
</evidence>
<dbReference type="PROSITE" id="PS50186">
    <property type="entry name" value="DEP"/>
    <property type="match status" value="1"/>
</dbReference>
<dbReference type="PANTHER" id="PTHR12092">
    <property type="entry name" value="PLECKSTRIN"/>
    <property type="match status" value="1"/>
</dbReference>
<reference evidence="7" key="1">
    <citation type="submission" date="2025-08" db="UniProtKB">
        <authorList>
            <consortium name="RefSeq"/>
        </authorList>
    </citation>
    <scope>IDENTIFICATION</scope>
    <source>
        <tissue evidence="7">Tentacle</tissue>
    </source>
</reference>
<dbReference type="InterPro" id="IPR000591">
    <property type="entry name" value="DEP_dom"/>
</dbReference>
<evidence type="ECO:0000313" key="6">
    <source>
        <dbReference type="Proteomes" id="UP000515163"/>
    </source>
</evidence>
<dbReference type="SUPFAM" id="SSF50729">
    <property type="entry name" value="PH domain-like"/>
    <property type="match status" value="2"/>
</dbReference>
<dbReference type="InParanoid" id="A0A6P8ISK2"/>
<dbReference type="GO" id="GO:0030036">
    <property type="term" value="P:actin cytoskeleton organization"/>
    <property type="evidence" value="ECO:0007669"/>
    <property type="project" value="TreeGrafter"/>
</dbReference>
<dbReference type="InterPro" id="IPR037370">
    <property type="entry name" value="Pleckstrin"/>
</dbReference>
<protein>
    <submittedName>
        <fullName evidence="7">Pleckstrin-2-like</fullName>
    </submittedName>
</protein>
<dbReference type="PANTHER" id="PTHR12092:SF16">
    <property type="entry name" value="PH DOMAIN-CONTAINING PROTEIN"/>
    <property type="match status" value="1"/>
</dbReference>
<gene>
    <name evidence="7" type="primary">LOC116304370</name>
</gene>
<keyword evidence="1" id="KW-0597">Phosphoprotein</keyword>
<dbReference type="SUPFAM" id="SSF46785">
    <property type="entry name" value="Winged helix' DNA-binding domain"/>
    <property type="match status" value="1"/>
</dbReference>
<dbReference type="GO" id="GO:0005886">
    <property type="term" value="C:plasma membrane"/>
    <property type="evidence" value="ECO:0007669"/>
    <property type="project" value="TreeGrafter"/>
</dbReference>
<keyword evidence="6" id="KW-1185">Reference proteome</keyword>
<dbReference type="FunFam" id="2.30.29.30:FF:000286">
    <property type="entry name" value="PH-protein kinase domain containing protein"/>
    <property type="match status" value="1"/>
</dbReference>
<evidence type="ECO:0000256" key="1">
    <source>
        <dbReference type="ARBA" id="ARBA00022553"/>
    </source>
</evidence>
<keyword evidence="2" id="KW-0677">Repeat</keyword>
<dbReference type="AlphaFoldDB" id="A0A6P8ISK2"/>
<dbReference type="Gene3D" id="1.10.10.10">
    <property type="entry name" value="Winged helix-like DNA-binding domain superfamily/Winged helix DNA-binding domain"/>
    <property type="match status" value="1"/>
</dbReference>
<dbReference type="Pfam" id="PF00169">
    <property type="entry name" value="PH"/>
    <property type="match status" value="2"/>
</dbReference>